<feature type="domain" description="RING-type" evidence="16">
    <location>
        <begin position="142"/>
        <end position="362"/>
    </location>
</feature>
<dbReference type="SMART" id="SM00647">
    <property type="entry name" value="IBR"/>
    <property type="match status" value="2"/>
</dbReference>
<dbReference type="CDD" id="cd20346">
    <property type="entry name" value="BRcat_RBR_ANKIB1"/>
    <property type="match status" value="1"/>
</dbReference>
<dbReference type="PANTHER" id="PTHR11685">
    <property type="entry name" value="RBR FAMILY RING FINGER AND IBR DOMAIN-CONTAINING"/>
    <property type="match status" value="1"/>
</dbReference>
<keyword evidence="12" id="KW-0862">Zinc</keyword>
<dbReference type="InterPro" id="IPR031127">
    <property type="entry name" value="E3_UB_ligase_RBR"/>
</dbReference>
<dbReference type="Pfam" id="PF01485">
    <property type="entry name" value="IBR"/>
    <property type="match status" value="1"/>
</dbReference>
<proteinExistence type="inferred from homology"/>
<dbReference type="CDD" id="cd22583">
    <property type="entry name" value="Rcat_RBR_ARI7-like"/>
    <property type="match status" value="1"/>
</dbReference>
<dbReference type="Gene3D" id="3.30.40.10">
    <property type="entry name" value="Zinc/RING finger domain, C3HC4 (zinc finger)"/>
    <property type="match status" value="1"/>
</dbReference>
<comment type="pathway">
    <text evidence="4">Protein modification; protein ubiquitination.</text>
</comment>
<evidence type="ECO:0000256" key="10">
    <source>
        <dbReference type="ARBA" id="ARBA00022771"/>
    </source>
</evidence>
<dbReference type="PROSITE" id="PS50089">
    <property type="entry name" value="ZF_RING_2"/>
    <property type="match status" value="1"/>
</dbReference>
<dbReference type="InterPro" id="IPR013083">
    <property type="entry name" value="Znf_RING/FYVE/PHD"/>
</dbReference>
<dbReference type="FunFam" id="3.30.40.10:FF:000019">
    <property type="entry name" value="RBR-type E3 ubiquitin transferase"/>
    <property type="match status" value="1"/>
</dbReference>
<organism evidence="17 18">
    <name type="scientific">Cinchona calisaya</name>
    <dbReference type="NCBI Taxonomy" id="153742"/>
    <lineage>
        <taxon>Eukaryota</taxon>
        <taxon>Viridiplantae</taxon>
        <taxon>Streptophyta</taxon>
        <taxon>Embryophyta</taxon>
        <taxon>Tracheophyta</taxon>
        <taxon>Spermatophyta</taxon>
        <taxon>Magnoliopsida</taxon>
        <taxon>eudicotyledons</taxon>
        <taxon>Gunneridae</taxon>
        <taxon>Pentapetalae</taxon>
        <taxon>asterids</taxon>
        <taxon>lamiids</taxon>
        <taxon>Gentianales</taxon>
        <taxon>Rubiaceae</taxon>
        <taxon>Cinchonoideae</taxon>
        <taxon>Cinchoneae</taxon>
        <taxon>Cinchona</taxon>
    </lineage>
</organism>
<evidence type="ECO:0000256" key="1">
    <source>
        <dbReference type="ARBA" id="ARBA00001798"/>
    </source>
</evidence>
<comment type="function">
    <text evidence="3">Might act as an E3 ubiquitin-protein ligase, or as part of E3 complex, which accepts ubiquitin from specific E2 ubiquitin-conjugating enzymes and then transfers it to substrates.</text>
</comment>
<protein>
    <recommendedName>
        <fullName evidence="6">RBR-type E3 ubiquitin transferase</fullName>
        <ecNumber evidence="6">2.3.2.31</ecNumber>
    </recommendedName>
</protein>
<accession>A0ABD2ZH43</accession>
<evidence type="ECO:0000256" key="12">
    <source>
        <dbReference type="ARBA" id="ARBA00022833"/>
    </source>
</evidence>
<feature type="domain" description="RING-type" evidence="15">
    <location>
        <begin position="146"/>
        <end position="197"/>
    </location>
</feature>
<comment type="catalytic activity">
    <reaction evidence="1">
        <text>[E2 ubiquitin-conjugating enzyme]-S-ubiquitinyl-L-cysteine + [acceptor protein]-L-lysine = [E2 ubiquitin-conjugating enzyme]-L-cysteine + [acceptor protein]-N(6)-ubiquitinyl-L-lysine.</text>
        <dbReference type="EC" id="2.3.2.31"/>
    </reaction>
</comment>
<evidence type="ECO:0000259" key="16">
    <source>
        <dbReference type="PROSITE" id="PS51873"/>
    </source>
</evidence>
<evidence type="ECO:0000256" key="3">
    <source>
        <dbReference type="ARBA" id="ARBA00003976"/>
    </source>
</evidence>
<gene>
    <name evidence="17" type="ORF">ACH5RR_021369</name>
</gene>
<dbReference type="FunFam" id="1.20.120.1750:FF:000027">
    <property type="entry name" value="RBR-type E3 ubiquitin transferase"/>
    <property type="match status" value="1"/>
</dbReference>
<evidence type="ECO:0000256" key="11">
    <source>
        <dbReference type="ARBA" id="ARBA00022786"/>
    </source>
</evidence>
<feature type="region of interest" description="Disordered" evidence="14">
    <location>
        <begin position="1"/>
        <end position="43"/>
    </location>
</feature>
<dbReference type="Pfam" id="PF13445">
    <property type="entry name" value="zf-RING_UBOX"/>
    <property type="match status" value="1"/>
</dbReference>
<evidence type="ECO:0000256" key="7">
    <source>
        <dbReference type="ARBA" id="ARBA00022679"/>
    </source>
</evidence>
<keyword evidence="11" id="KW-0833">Ubl conjugation pathway</keyword>
<dbReference type="InterPro" id="IPR017907">
    <property type="entry name" value="Znf_RING_CS"/>
</dbReference>
<keyword evidence="9" id="KW-0677">Repeat</keyword>
<evidence type="ECO:0000256" key="9">
    <source>
        <dbReference type="ARBA" id="ARBA00022737"/>
    </source>
</evidence>
<keyword evidence="18" id="KW-1185">Reference proteome</keyword>
<dbReference type="EC" id="2.3.2.31" evidence="6"/>
<dbReference type="Proteomes" id="UP001630127">
    <property type="component" value="Unassembled WGS sequence"/>
</dbReference>
<keyword evidence="7" id="KW-0808">Transferase</keyword>
<evidence type="ECO:0000256" key="14">
    <source>
        <dbReference type="SAM" id="MobiDB-lite"/>
    </source>
</evidence>
<evidence type="ECO:0000256" key="13">
    <source>
        <dbReference type="PROSITE-ProRule" id="PRU00175"/>
    </source>
</evidence>
<dbReference type="PROSITE" id="PS51873">
    <property type="entry name" value="TRIAD"/>
    <property type="match status" value="1"/>
</dbReference>
<comment type="cofactor">
    <cofactor evidence="2">
        <name>Zn(2+)</name>
        <dbReference type="ChEBI" id="CHEBI:29105"/>
    </cofactor>
</comment>
<dbReference type="Gene3D" id="1.20.120.1750">
    <property type="match status" value="1"/>
</dbReference>
<evidence type="ECO:0000313" key="18">
    <source>
        <dbReference type="Proteomes" id="UP001630127"/>
    </source>
</evidence>
<dbReference type="InterPro" id="IPR001841">
    <property type="entry name" value="Znf_RING"/>
</dbReference>
<dbReference type="GO" id="GO:0061630">
    <property type="term" value="F:ubiquitin protein ligase activity"/>
    <property type="evidence" value="ECO:0007669"/>
    <property type="project" value="UniProtKB-EC"/>
</dbReference>
<dbReference type="Pfam" id="PF22191">
    <property type="entry name" value="IBR_1"/>
    <property type="match status" value="1"/>
</dbReference>
<sequence length="517" mass="58860">MDDYCDQEVANVGSDEENYEDDSLVGSDEENYEDSLVGSDEENYEDDSHIYQDEISIHNCNETNIFTILKVDDIRKRLDDDIAKVSSVLFVSRGAATILLCKNNWDADKVNEEWFADEEKVRKDLGLIVEDCTSMAADDDKEEFFCGICLENYSYVDNAVGVDGCGHLFCRTCLGTYVSISINDGRGCLMMRCPQPKCGAAVGRELVYSLASDEDKKKYDDYLIRSYIEDRTKTKWCPAPGCEYAVDCVVGSSNNTGRNFDVTCNCSYEFCWNCLEEAHSPVNCEITAKWIEKNSSESENTTWILTYTKPCPKCKKPIEKNQGCMHMTCKPPCRFQFCWLCLGPWSEHGKNSGGYYSCNTYDNAKRSGVYNEDERKKEMAKKSLVKYTHYYERWASNSSSQKKAAEDLQKMQNVNIVKLTEIQGKPGTELEFIIEAWLQIMECRRVLKWTYAYGYYLSEDRTAKKQLFECMQGEAEAALERLHQCAEVEIQKYLEAEALLPGLISLTSIGVTGSLLL</sequence>
<dbReference type="InterPro" id="IPR044066">
    <property type="entry name" value="TRIAD_supradom"/>
</dbReference>
<reference evidence="17 18" key="1">
    <citation type="submission" date="2024-11" db="EMBL/GenBank/DDBJ databases">
        <title>A near-complete genome assembly of Cinchona calisaya.</title>
        <authorList>
            <person name="Lian D.C."/>
            <person name="Zhao X.W."/>
            <person name="Wei L."/>
        </authorList>
    </citation>
    <scope>NUCLEOTIDE SEQUENCE [LARGE SCALE GENOMIC DNA]</scope>
    <source>
        <tissue evidence="17">Nenye</tissue>
    </source>
</reference>
<dbReference type="InterPro" id="IPR045840">
    <property type="entry name" value="Ariadne"/>
</dbReference>
<dbReference type="PROSITE" id="PS00518">
    <property type="entry name" value="ZF_RING_1"/>
    <property type="match status" value="1"/>
</dbReference>
<dbReference type="InterPro" id="IPR027370">
    <property type="entry name" value="Znf-RING_euk"/>
</dbReference>
<evidence type="ECO:0000256" key="5">
    <source>
        <dbReference type="ARBA" id="ARBA00005884"/>
    </source>
</evidence>
<dbReference type="GO" id="GO:0008270">
    <property type="term" value="F:zinc ion binding"/>
    <property type="evidence" value="ECO:0007669"/>
    <property type="project" value="UniProtKB-KW"/>
</dbReference>
<evidence type="ECO:0000313" key="17">
    <source>
        <dbReference type="EMBL" id="KAL3518780.1"/>
    </source>
</evidence>
<evidence type="ECO:0000259" key="15">
    <source>
        <dbReference type="PROSITE" id="PS50089"/>
    </source>
</evidence>
<dbReference type="Pfam" id="PF19422">
    <property type="entry name" value="Ariadne"/>
    <property type="match status" value="1"/>
</dbReference>
<evidence type="ECO:0000256" key="6">
    <source>
        <dbReference type="ARBA" id="ARBA00012251"/>
    </source>
</evidence>
<keyword evidence="8" id="KW-0479">Metal-binding</keyword>
<dbReference type="EMBL" id="JBJUIK010000009">
    <property type="protein sequence ID" value="KAL3518780.1"/>
    <property type="molecule type" value="Genomic_DNA"/>
</dbReference>
<keyword evidence="10 13" id="KW-0863">Zinc-finger</keyword>
<comment type="caution">
    <text evidence="17">The sequence shown here is derived from an EMBL/GenBank/DDBJ whole genome shotgun (WGS) entry which is preliminary data.</text>
</comment>
<name>A0ABD2ZH43_9GENT</name>
<comment type="similarity">
    <text evidence="5">Belongs to the RBR family. Ariadne subfamily.</text>
</comment>
<feature type="compositionally biased region" description="Acidic residues" evidence="14">
    <location>
        <begin position="14"/>
        <end position="43"/>
    </location>
</feature>
<dbReference type="SMART" id="SM00184">
    <property type="entry name" value="RING"/>
    <property type="match status" value="2"/>
</dbReference>
<evidence type="ECO:0000256" key="2">
    <source>
        <dbReference type="ARBA" id="ARBA00001947"/>
    </source>
</evidence>
<dbReference type="SUPFAM" id="SSF57850">
    <property type="entry name" value="RING/U-box"/>
    <property type="match status" value="3"/>
</dbReference>
<evidence type="ECO:0000256" key="4">
    <source>
        <dbReference type="ARBA" id="ARBA00004906"/>
    </source>
</evidence>
<dbReference type="AlphaFoldDB" id="A0ABD2ZH43"/>
<evidence type="ECO:0000256" key="8">
    <source>
        <dbReference type="ARBA" id="ARBA00022723"/>
    </source>
</evidence>
<dbReference type="InterPro" id="IPR002867">
    <property type="entry name" value="IBR_dom"/>
</dbReference>